<dbReference type="EMBL" id="CP022129">
    <property type="protein sequence ID" value="ASF48322.1"/>
    <property type="molecule type" value="Genomic_DNA"/>
</dbReference>
<feature type="domain" description="VapC50 C-terminal" evidence="2">
    <location>
        <begin position="129"/>
        <end position="183"/>
    </location>
</feature>
<evidence type="ECO:0000313" key="4">
    <source>
        <dbReference type="Proteomes" id="UP000197019"/>
    </source>
</evidence>
<organism evidence="3 4">
    <name type="scientific">Methylovulum psychrotolerans</name>
    <dbReference type="NCBI Taxonomy" id="1704499"/>
    <lineage>
        <taxon>Bacteria</taxon>
        <taxon>Pseudomonadati</taxon>
        <taxon>Pseudomonadota</taxon>
        <taxon>Gammaproteobacteria</taxon>
        <taxon>Methylococcales</taxon>
        <taxon>Methylococcaceae</taxon>
        <taxon>Methylovulum</taxon>
    </lineage>
</organism>
<reference evidence="3 4" key="1">
    <citation type="submission" date="2017-06" db="EMBL/GenBank/DDBJ databases">
        <title>Genome Sequencing of the methanotroph Methylovulum psychrotolerants str. HV10-M2 isolated from a high-altitude environment.</title>
        <authorList>
            <person name="Mateos-Rivera A."/>
        </authorList>
    </citation>
    <scope>NUCLEOTIDE SEQUENCE [LARGE SCALE GENOMIC DNA]</scope>
    <source>
        <strain evidence="3 4">HV10_M2</strain>
    </source>
</reference>
<dbReference type="InterPro" id="IPR002716">
    <property type="entry name" value="PIN_dom"/>
</dbReference>
<dbReference type="RefSeq" id="WP_088621192.1">
    <property type="nucleotide sequence ID" value="NZ_CP022129.1"/>
</dbReference>
<dbReference type="KEGG" id="mpsy:CEK71_20895"/>
<dbReference type="OrthoDB" id="211933at2"/>
<accession>A0A1Z4C462</accession>
<dbReference type="SUPFAM" id="SSF88723">
    <property type="entry name" value="PIN domain-like"/>
    <property type="match status" value="1"/>
</dbReference>
<dbReference type="InterPro" id="IPR058652">
    <property type="entry name" value="VapC50_C"/>
</dbReference>
<gene>
    <name evidence="3" type="ORF">CEK71_20895</name>
</gene>
<dbReference type="InterPro" id="IPR029060">
    <property type="entry name" value="PIN-like_dom_sf"/>
</dbReference>
<keyword evidence="4" id="KW-1185">Reference proteome</keyword>
<evidence type="ECO:0000259" key="1">
    <source>
        <dbReference type="Pfam" id="PF13470"/>
    </source>
</evidence>
<dbReference type="Pfam" id="PF26343">
    <property type="entry name" value="VapC50_C"/>
    <property type="match status" value="1"/>
</dbReference>
<evidence type="ECO:0000259" key="2">
    <source>
        <dbReference type="Pfam" id="PF26343"/>
    </source>
</evidence>
<name>A0A1Z4C462_9GAMM</name>
<feature type="domain" description="PIN" evidence="1">
    <location>
        <begin position="6"/>
        <end position="111"/>
    </location>
</feature>
<proteinExistence type="predicted"/>
<sequence>MAKFSVIYDACVLYPAPLRDLLMHLALTDLFKAQWTDHIHEEWITALLRREQYDRAVLERTRDLMDTCVRDAKVFGYEDLIEALVLPDPNDRHVLAAAIKSGADAIVTFNLKDFPSDILAKYGIEAIHPDEFIYSQIDLAPATACGAIKRQRQSLKNPPKAKDEFLAILQKQQLPQTVSALRAYIELI</sequence>
<evidence type="ECO:0000313" key="3">
    <source>
        <dbReference type="EMBL" id="ASF48322.1"/>
    </source>
</evidence>
<dbReference type="Proteomes" id="UP000197019">
    <property type="component" value="Chromosome"/>
</dbReference>
<protein>
    <submittedName>
        <fullName evidence="3">PIN domain-containing protein</fullName>
    </submittedName>
</protein>
<dbReference type="AlphaFoldDB" id="A0A1Z4C462"/>
<dbReference type="Pfam" id="PF13470">
    <property type="entry name" value="PIN_3"/>
    <property type="match status" value="1"/>
</dbReference>